<accession>A0ACB1AXM0</accession>
<protein>
    <submittedName>
        <fullName evidence="1">Uncharacterized protein</fullName>
    </submittedName>
</protein>
<evidence type="ECO:0000313" key="2">
    <source>
        <dbReference type="Proteomes" id="UP001497535"/>
    </source>
</evidence>
<name>A0ACB1AXM0_MELEN</name>
<proteinExistence type="predicted"/>
<evidence type="ECO:0000313" key="1">
    <source>
        <dbReference type="EMBL" id="CAK5110033.1"/>
    </source>
</evidence>
<organism evidence="1 2">
    <name type="scientific">Meloidogyne enterolobii</name>
    <name type="common">Root-knot nematode worm</name>
    <name type="synonym">Meloidogyne mayaguensis</name>
    <dbReference type="NCBI Taxonomy" id="390850"/>
    <lineage>
        <taxon>Eukaryota</taxon>
        <taxon>Metazoa</taxon>
        <taxon>Ecdysozoa</taxon>
        <taxon>Nematoda</taxon>
        <taxon>Chromadorea</taxon>
        <taxon>Rhabditida</taxon>
        <taxon>Tylenchina</taxon>
        <taxon>Tylenchomorpha</taxon>
        <taxon>Tylenchoidea</taxon>
        <taxon>Meloidogynidae</taxon>
        <taxon>Meloidogyninae</taxon>
        <taxon>Meloidogyne</taxon>
    </lineage>
</organism>
<sequence>MLRLLYNYVKDYLCRGFRKDVIEDIFVLYPLSSLFLGVESRYLLTLFFSFSIRSIEIVIGIFKEFMEHIRDVTG</sequence>
<reference evidence="1" key="1">
    <citation type="submission" date="2023-11" db="EMBL/GenBank/DDBJ databases">
        <authorList>
            <person name="Poullet M."/>
        </authorList>
    </citation>
    <scope>NUCLEOTIDE SEQUENCE</scope>
    <source>
        <strain evidence="1">E1834</strain>
    </source>
</reference>
<dbReference type="Proteomes" id="UP001497535">
    <property type="component" value="Unassembled WGS sequence"/>
</dbReference>
<dbReference type="EMBL" id="CAVMJV010000134">
    <property type="protein sequence ID" value="CAK5110033.1"/>
    <property type="molecule type" value="Genomic_DNA"/>
</dbReference>
<comment type="caution">
    <text evidence="1">The sequence shown here is derived from an EMBL/GenBank/DDBJ whole genome shotgun (WGS) entry which is preliminary data.</text>
</comment>
<gene>
    <name evidence="1" type="ORF">MENTE1834_LOCUS44338</name>
</gene>
<keyword evidence="2" id="KW-1185">Reference proteome</keyword>